<evidence type="ECO:0000313" key="1">
    <source>
        <dbReference type="EMBL" id="OBQ71474.1"/>
    </source>
</evidence>
<evidence type="ECO:0000313" key="2">
    <source>
        <dbReference type="Proteomes" id="UP000093737"/>
    </source>
</evidence>
<dbReference type="AlphaFoldDB" id="A0A6M7U5U8"/>
<comment type="caution">
    <text evidence="1">The sequence shown here is derived from an EMBL/GenBank/DDBJ whole genome shotgun (WGS) entry which is preliminary data.</text>
</comment>
<organism evidence="1 2">
    <name type="scientific">Rhizobium loti</name>
    <name type="common">Mesorhizobium loti</name>
    <dbReference type="NCBI Taxonomy" id="381"/>
    <lineage>
        <taxon>Bacteria</taxon>
        <taxon>Pseudomonadati</taxon>
        <taxon>Pseudomonadota</taxon>
        <taxon>Alphaproteobacteria</taxon>
        <taxon>Hyphomicrobiales</taxon>
        <taxon>Phyllobacteriaceae</taxon>
        <taxon>Mesorhizobium</taxon>
    </lineage>
</organism>
<accession>A0A6M7U5U8</accession>
<dbReference type="EMBL" id="LYTK01000001">
    <property type="protein sequence ID" value="OBQ71474.1"/>
    <property type="molecule type" value="Genomic_DNA"/>
</dbReference>
<dbReference type="Proteomes" id="UP000093737">
    <property type="component" value="Unassembled WGS sequence"/>
</dbReference>
<reference evidence="1 2" key="1">
    <citation type="submission" date="2016-05" db="EMBL/GenBank/DDBJ databases">
        <authorList>
            <person name="Ramsay J.P."/>
        </authorList>
    </citation>
    <scope>NUCLEOTIDE SEQUENCE [LARGE SCALE GENOMIC DNA]</scope>
    <source>
        <strain evidence="1 2">NZP2042</strain>
    </source>
</reference>
<name>A0A6M7U5U8_RHILI</name>
<proteinExistence type="predicted"/>
<sequence length="134" mass="15378">MAKFENVQFEALGAFIREAIKDPATMEIFRKGTQDEKKDLLRGFMNPRGKTWDEIEIIAHFDEENVVNIAFPFTGDVEETVRTIAPEVGPGEDYPFPAHYKFDPNAGATVEEKKANRLRGYRCRLGDYVMSRCR</sequence>
<gene>
    <name evidence="1" type="ORF">A8145_00910</name>
</gene>
<protein>
    <submittedName>
        <fullName evidence="1">Uncharacterized protein</fullName>
    </submittedName>
</protein>
<dbReference type="RefSeq" id="WP_056564951.1">
    <property type="nucleotide sequence ID" value="NZ_CP033334.1"/>
</dbReference>